<dbReference type="OrthoDB" id="482054at2"/>
<proteinExistence type="predicted"/>
<organism evidence="1 2">
    <name type="scientific">Stenomitos frigidus ULC18</name>
    <dbReference type="NCBI Taxonomy" id="2107698"/>
    <lineage>
        <taxon>Bacteria</taxon>
        <taxon>Bacillati</taxon>
        <taxon>Cyanobacteriota</taxon>
        <taxon>Cyanophyceae</taxon>
        <taxon>Leptolyngbyales</taxon>
        <taxon>Leptolyngbyaceae</taxon>
        <taxon>Stenomitos</taxon>
    </lineage>
</organism>
<evidence type="ECO:0008006" key="3">
    <source>
        <dbReference type="Google" id="ProtNLM"/>
    </source>
</evidence>
<name>A0A2T1E7Z0_9CYAN</name>
<evidence type="ECO:0000313" key="1">
    <source>
        <dbReference type="EMBL" id="PSB28862.1"/>
    </source>
</evidence>
<comment type="caution">
    <text evidence="1">The sequence shown here is derived from an EMBL/GenBank/DDBJ whole genome shotgun (WGS) entry which is preliminary data.</text>
</comment>
<accession>A0A2T1E7Z0</accession>
<reference evidence="2" key="1">
    <citation type="submission" date="2018-02" db="EMBL/GenBank/DDBJ databases">
        <authorList>
            <person name="Moore K."/>
            <person name="Momper L."/>
        </authorList>
    </citation>
    <scope>NUCLEOTIDE SEQUENCE [LARGE SCALE GENOMIC DNA]</scope>
    <source>
        <strain evidence="2">ULC18</strain>
    </source>
</reference>
<dbReference type="Gene3D" id="3.30.460.40">
    <property type="match status" value="1"/>
</dbReference>
<dbReference type="RefSeq" id="WP_106256626.1">
    <property type="nucleotide sequence ID" value="NZ_CAWNSW010000087.1"/>
</dbReference>
<dbReference type="Proteomes" id="UP000239576">
    <property type="component" value="Unassembled WGS sequence"/>
</dbReference>
<evidence type="ECO:0000313" key="2">
    <source>
        <dbReference type="Proteomes" id="UP000239576"/>
    </source>
</evidence>
<gene>
    <name evidence="1" type="ORF">C7B82_12485</name>
</gene>
<dbReference type="EMBL" id="PVWK01000072">
    <property type="protein sequence ID" value="PSB28862.1"/>
    <property type="molecule type" value="Genomic_DNA"/>
</dbReference>
<reference evidence="1 2" key="2">
    <citation type="submission" date="2018-03" db="EMBL/GenBank/DDBJ databases">
        <title>The ancient ancestry and fast evolution of plastids.</title>
        <authorList>
            <person name="Moore K.R."/>
            <person name="Magnabosco C."/>
            <person name="Momper L."/>
            <person name="Gold D.A."/>
            <person name="Bosak T."/>
            <person name="Fournier G.P."/>
        </authorList>
    </citation>
    <scope>NUCLEOTIDE SEQUENCE [LARGE SCALE GENOMIC DNA]</scope>
    <source>
        <strain evidence="1 2">ULC18</strain>
    </source>
</reference>
<dbReference type="SUPFAM" id="SSF81301">
    <property type="entry name" value="Nucleotidyltransferase"/>
    <property type="match status" value="1"/>
</dbReference>
<dbReference type="AlphaFoldDB" id="A0A2T1E7Z0"/>
<dbReference type="InterPro" id="IPR043519">
    <property type="entry name" value="NT_sf"/>
</dbReference>
<protein>
    <recommendedName>
        <fullName evidence="3">Nucleotidyltransferase family protein</fullName>
    </recommendedName>
</protein>
<sequence>MPPDSMTVKLGYRAQSEDTSVETDVFEFGLLRQRLVWQRWQMAARLIRWSKTTSLRGMKKAKGDAASTCFAQAVLGDCWLPVLTPRGNETMWIQDPSEIARLLHPIFERFEVPYYITGGVAAIVYGEPRTTRDLDLVINLQRDNILPLAAALSAAGFYCPPGAVEDIQVGRGQTLSVTHIEMVLNADIVLNADTAFDRSKMQRRRLETLDEAGTQQFWVASPEDVILAKLLWGKRSQSQKQWRDVLGVMKVQGEHLDFAYLMQWAEPLELSVALGQAIVEAGL</sequence>
<keyword evidence="2" id="KW-1185">Reference proteome</keyword>